<organism evidence="11 12">
    <name type="scientific">Brachybacterium epidermidis</name>
    <dbReference type="NCBI Taxonomy" id="2781983"/>
    <lineage>
        <taxon>Bacteria</taxon>
        <taxon>Bacillati</taxon>
        <taxon>Actinomycetota</taxon>
        <taxon>Actinomycetes</taxon>
        <taxon>Micrococcales</taxon>
        <taxon>Dermabacteraceae</taxon>
        <taxon>Brachybacterium</taxon>
    </lineage>
</organism>
<comment type="function">
    <text evidence="9">Part of the twin-arginine translocation (Tat) system that transports large folded proteins containing a characteristic twin-arginine motif in their signal peptide across membranes. TatA could form the protein-conducting channel of the Tat system.</text>
</comment>
<evidence type="ECO:0000256" key="1">
    <source>
        <dbReference type="ARBA" id="ARBA00004162"/>
    </source>
</evidence>
<comment type="subcellular location">
    <subcellularLocation>
        <location evidence="1 9">Cell membrane</location>
        <topology evidence="1 9">Single-pass membrane protein</topology>
    </subcellularLocation>
</comment>
<evidence type="ECO:0000256" key="2">
    <source>
        <dbReference type="ARBA" id="ARBA00022448"/>
    </source>
</evidence>
<keyword evidence="6 9" id="KW-1133">Transmembrane helix</keyword>
<keyword evidence="4 9" id="KW-0812">Transmembrane</keyword>
<evidence type="ECO:0000256" key="4">
    <source>
        <dbReference type="ARBA" id="ARBA00022692"/>
    </source>
</evidence>
<evidence type="ECO:0000256" key="6">
    <source>
        <dbReference type="ARBA" id="ARBA00022989"/>
    </source>
</evidence>
<keyword evidence="2 9" id="KW-0813">Transport</keyword>
<keyword evidence="8 9" id="KW-0472">Membrane</keyword>
<dbReference type="InterPro" id="IPR006312">
    <property type="entry name" value="TatA/E"/>
</dbReference>
<evidence type="ECO:0000256" key="5">
    <source>
        <dbReference type="ARBA" id="ARBA00022927"/>
    </source>
</evidence>
<dbReference type="Proteomes" id="UP000644727">
    <property type="component" value="Unassembled WGS sequence"/>
</dbReference>
<gene>
    <name evidence="9 11" type="primary">tatA</name>
    <name evidence="11" type="ORF">IOE58_10695</name>
</gene>
<dbReference type="Gene3D" id="1.20.5.3310">
    <property type="match status" value="1"/>
</dbReference>
<dbReference type="Pfam" id="PF02416">
    <property type="entry name" value="TatA_B_E"/>
    <property type="match status" value="1"/>
</dbReference>
<evidence type="ECO:0000313" key="11">
    <source>
        <dbReference type="EMBL" id="MBE9404631.1"/>
    </source>
</evidence>
<comment type="caution">
    <text evidence="11">The sequence shown here is derived from an EMBL/GenBank/DDBJ whole genome shotgun (WGS) entry which is preliminary data.</text>
</comment>
<protein>
    <recommendedName>
        <fullName evidence="9">Sec-independent protein translocase protein TatA</fullName>
    </recommendedName>
</protein>
<comment type="subunit">
    <text evidence="9">The Tat system comprises two distinct complexes: a TatABC complex, containing multiple copies of TatA, TatB and TatC subunits, and a separate TatA complex, containing only TatA subunits. Substrates initially bind to the TatABC complex, which probably triggers association of the separate TatA complex to form the active translocon.</text>
</comment>
<name>A0ABR9W2G5_9MICO</name>
<evidence type="ECO:0000256" key="10">
    <source>
        <dbReference type="SAM" id="MobiDB-lite"/>
    </source>
</evidence>
<dbReference type="HAMAP" id="MF_00236">
    <property type="entry name" value="TatA_E"/>
    <property type="match status" value="1"/>
</dbReference>
<sequence>MGMFRNPWAIVLLILLVVLLFGAGKLPGLARNLGQSMRIFKSEVEEMRGDDRDEDEDRHGGSHRARDDHDDRYRDDRDRDRYRDDRDRYRDDRDDRDRHREYDPRDREELEREPVRAREDDDLYRRD</sequence>
<keyword evidence="7 9" id="KW-0811">Translocation</keyword>
<dbReference type="PANTHER" id="PTHR42982:SF8">
    <property type="entry name" value="SEC-INDEPENDENT PROTEIN TRANSLOCASE PROTEIN TATA"/>
    <property type="match status" value="1"/>
</dbReference>
<evidence type="ECO:0000256" key="9">
    <source>
        <dbReference type="HAMAP-Rule" id="MF_00236"/>
    </source>
</evidence>
<keyword evidence="3 9" id="KW-1003">Cell membrane</keyword>
<keyword evidence="12" id="KW-1185">Reference proteome</keyword>
<evidence type="ECO:0000256" key="3">
    <source>
        <dbReference type="ARBA" id="ARBA00022475"/>
    </source>
</evidence>
<dbReference type="NCBIfam" id="NF001854">
    <property type="entry name" value="PRK00575.1"/>
    <property type="match status" value="1"/>
</dbReference>
<dbReference type="EMBL" id="JADEYR010000012">
    <property type="protein sequence ID" value="MBE9404631.1"/>
    <property type="molecule type" value="Genomic_DNA"/>
</dbReference>
<dbReference type="PANTHER" id="PTHR42982">
    <property type="entry name" value="SEC-INDEPENDENT PROTEIN TRANSLOCASE PROTEIN TATA"/>
    <property type="match status" value="1"/>
</dbReference>
<reference evidence="11 12" key="1">
    <citation type="submission" date="2020-10" db="EMBL/GenBank/DDBJ databases">
        <title>Draft genome and description of Brachybacterium epidermidis sp nov.</title>
        <authorList>
            <person name="Boxberger M."/>
            <person name="La Scola B."/>
        </authorList>
    </citation>
    <scope>NUCLEOTIDE SEQUENCE [LARGE SCALE GENOMIC DNA]</scope>
    <source>
        <strain evidence="11 12">Marseille-Q2903</strain>
    </source>
</reference>
<accession>A0ABR9W2G5</accession>
<evidence type="ECO:0000256" key="8">
    <source>
        <dbReference type="ARBA" id="ARBA00023136"/>
    </source>
</evidence>
<evidence type="ECO:0000313" key="12">
    <source>
        <dbReference type="Proteomes" id="UP000644727"/>
    </source>
</evidence>
<feature type="region of interest" description="Disordered" evidence="10">
    <location>
        <begin position="43"/>
        <end position="127"/>
    </location>
</feature>
<dbReference type="InterPro" id="IPR003369">
    <property type="entry name" value="TatA/B/E"/>
</dbReference>
<evidence type="ECO:0000256" key="7">
    <source>
        <dbReference type="ARBA" id="ARBA00023010"/>
    </source>
</evidence>
<keyword evidence="5 9" id="KW-0653">Protein transport</keyword>
<proteinExistence type="inferred from homology"/>
<dbReference type="RefSeq" id="WP_193866375.1">
    <property type="nucleotide sequence ID" value="NZ_JADEYR010000012.1"/>
</dbReference>
<comment type="similarity">
    <text evidence="9">Belongs to the TatA/E family.</text>
</comment>